<sequence length="330" mass="36634">MKKNRLSDELIGQGEVFTQSPILPRAILWLIVLSFVGFLVWASIAKIDVSVAAVGKLEPTGEVKSVQAAIEGEVAKLFVKDGQQVKKGEVLLDLVPVLSVGEESKLKSFQIALSNARQQYATESAMLSKLRSLLQSEAVSQFEVEQKKLDVLKLQAQIADLSEQINKQSYMANQATGYEAITAPVDGTIFDLQVKPGTVVSQGQIILKVVPKDQLTARAFISNQDIGFVYENLPVDVRLDAFPYAEFGDIKGNVIWVGSDVLAPDDIIKYYHFPIKVRLDRQYLMANGRKIYLQSGMSVTMNIKVRKRTVISIFTDLFSQQVDAISHIRK</sequence>
<dbReference type="SUPFAM" id="SSF111369">
    <property type="entry name" value="HlyD-like secretion proteins"/>
    <property type="match status" value="1"/>
</dbReference>
<evidence type="ECO:0000259" key="3">
    <source>
        <dbReference type="Pfam" id="PF26002"/>
    </source>
</evidence>
<keyword evidence="1" id="KW-0472">Membrane</keyword>
<dbReference type="Gene3D" id="1.10.287.470">
    <property type="entry name" value="Helix hairpin bin"/>
    <property type="match status" value="1"/>
</dbReference>
<dbReference type="PANTHER" id="PTHR30469:SF15">
    <property type="entry name" value="HLYD FAMILY OF SECRETION PROTEINS"/>
    <property type="match status" value="1"/>
</dbReference>
<dbReference type="RefSeq" id="WP_059138342.1">
    <property type="nucleotide sequence ID" value="NZ_LMBR01000022.1"/>
</dbReference>
<dbReference type="GO" id="GO:1990281">
    <property type="term" value="C:efflux pump complex"/>
    <property type="evidence" value="ECO:0007669"/>
    <property type="project" value="TreeGrafter"/>
</dbReference>
<evidence type="ECO:0000256" key="1">
    <source>
        <dbReference type="SAM" id="Phobius"/>
    </source>
</evidence>
<evidence type="ECO:0000259" key="2">
    <source>
        <dbReference type="Pfam" id="PF25917"/>
    </source>
</evidence>
<keyword evidence="1" id="KW-0812">Transmembrane</keyword>
<feature type="domain" description="Multidrug resistance protein MdtA-like barrel-sandwich hybrid" evidence="2">
    <location>
        <begin position="65"/>
        <end position="205"/>
    </location>
</feature>
<dbReference type="InterPro" id="IPR058982">
    <property type="entry name" value="Beta-barrel_AprE"/>
</dbReference>
<dbReference type="AlphaFoldDB" id="A0A101JT32"/>
<dbReference type="GO" id="GO:0015562">
    <property type="term" value="F:efflux transmembrane transporter activity"/>
    <property type="evidence" value="ECO:0007669"/>
    <property type="project" value="TreeGrafter"/>
</dbReference>
<evidence type="ECO:0000313" key="4">
    <source>
        <dbReference type="EMBL" id="KUL32464.1"/>
    </source>
</evidence>
<dbReference type="Pfam" id="PF25917">
    <property type="entry name" value="BSH_RND"/>
    <property type="match status" value="1"/>
</dbReference>
<comment type="caution">
    <text evidence="4">The sequence shown here is derived from an EMBL/GenBank/DDBJ whole genome shotgun (WGS) entry which is preliminary data.</text>
</comment>
<dbReference type="Gene3D" id="2.40.30.170">
    <property type="match status" value="1"/>
</dbReference>
<keyword evidence="1" id="KW-1133">Transmembrane helix</keyword>
<reference evidence="4 5" key="1">
    <citation type="submission" date="2015-10" db="EMBL/GenBank/DDBJ databases">
        <title>Draft Genome Sequence of Chlorobium limicola strain Frasassi Growing under Artificial Lighting in the Frasassi Cave System.</title>
        <authorList>
            <person name="Mansor M."/>
            <person name="Macalady J."/>
        </authorList>
    </citation>
    <scope>NUCLEOTIDE SEQUENCE [LARGE SCALE GENOMIC DNA]</scope>
    <source>
        <strain evidence="4 5">Frasassi</strain>
    </source>
</reference>
<dbReference type="Proteomes" id="UP000053937">
    <property type="component" value="Unassembled WGS sequence"/>
</dbReference>
<proteinExistence type="predicted"/>
<gene>
    <name evidence="4" type="ORF">ASB62_01680</name>
</gene>
<name>A0A101JT32_CHLLI</name>
<protein>
    <submittedName>
        <fullName evidence="4">Secretion protein HlyD</fullName>
    </submittedName>
</protein>
<accession>A0A101JT32</accession>
<dbReference type="PANTHER" id="PTHR30469">
    <property type="entry name" value="MULTIDRUG RESISTANCE PROTEIN MDTA"/>
    <property type="match status" value="1"/>
</dbReference>
<dbReference type="Pfam" id="PF26002">
    <property type="entry name" value="Beta-barrel_AprE"/>
    <property type="match status" value="1"/>
</dbReference>
<evidence type="ECO:0000313" key="5">
    <source>
        <dbReference type="Proteomes" id="UP000053937"/>
    </source>
</evidence>
<dbReference type="PRINTS" id="PR01490">
    <property type="entry name" value="RTXTOXIND"/>
</dbReference>
<feature type="domain" description="AprE-like beta-barrel" evidence="3">
    <location>
        <begin position="215"/>
        <end position="305"/>
    </location>
</feature>
<feature type="transmembrane region" description="Helical" evidence="1">
    <location>
        <begin position="26"/>
        <end position="44"/>
    </location>
</feature>
<dbReference type="InterPro" id="IPR058625">
    <property type="entry name" value="MdtA-like_BSH"/>
</dbReference>
<dbReference type="OrthoDB" id="594147at2"/>
<dbReference type="Gene3D" id="2.40.50.100">
    <property type="match status" value="1"/>
</dbReference>
<organism evidence="4 5">
    <name type="scientific">Chlorobium limicola</name>
    <dbReference type="NCBI Taxonomy" id="1092"/>
    <lineage>
        <taxon>Bacteria</taxon>
        <taxon>Pseudomonadati</taxon>
        <taxon>Chlorobiota</taxon>
        <taxon>Chlorobiia</taxon>
        <taxon>Chlorobiales</taxon>
        <taxon>Chlorobiaceae</taxon>
        <taxon>Chlorobium/Pelodictyon group</taxon>
        <taxon>Chlorobium</taxon>
    </lineage>
</organism>
<keyword evidence="5" id="KW-1185">Reference proteome</keyword>
<dbReference type="EMBL" id="LMBR01000022">
    <property type="protein sequence ID" value="KUL32464.1"/>
    <property type="molecule type" value="Genomic_DNA"/>
</dbReference>